<sequence>MWARSAGAAQTRRATTNGTLFSCINPQLYLECREEDCRLHRLCDYWLRLTGAVRKNRMSDKATDTEINQ</sequence>
<dbReference type="EMBL" id="SCKG01000015">
    <property type="protein sequence ID" value="TDH03233.1"/>
    <property type="molecule type" value="Genomic_DNA"/>
</dbReference>
<evidence type="ECO:0000313" key="2">
    <source>
        <dbReference type="Proteomes" id="UP000295070"/>
    </source>
</evidence>
<accession>A0A484CMN5</accession>
<reference evidence="1 2" key="1">
    <citation type="submission" date="2019-01" db="EMBL/GenBank/DDBJ databases">
        <title>A chromosome-scale genome assembly of the yellow perch, Perca flavescens.</title>
        <authorList>
            <person name="Feron R."/>
            <person name="Morvezen R."/>
            <person name="Bestin A."/>
            <person name="Haffray P."/>
            <person name="Klopp C."/>
            <person name="Zahm M."/>
            <person name="Cabau C."/>
            <person name="Roques C."/>
            <person name="Donnadieu C."/>
            <person name="Bouchez O."/>
            <person name="Christie M."/>
            <person name="Larson W."/>
            <person name="Guiguen Y."/>
        </authorList>
    </citation>
    <scope>NUCLEOTIDE SEQUENCE [LARGE SCALE GENOMIC DNA]</scope>
    <source>
        <strain evidence="1">YP-PL-M2</strain>
        <tissue evidence="1">Blood</tissue>
    </source>
</reference>
<gene>
    <name evidence="1" type="ORF">EPR50_G00160910</name>
</gene>
<proteinExistence type="predicted"/>
<dbReference type="AlphaFoldDB" id="A0A484CMN5"/>
<organism evidence="1 2">
    <name type="scientific">Perca flavescens</name>
    <name type="common">American yellow perch</name>
    <name type="synonym">Morone flavescens</name>
    <dbReference type="NCBI Taxonomy" id="8167"/>
    <lineage>
        <taxon>Eukaryota</taxon>
        <taxon>Metazoa</taxon>
        <taxon>Chordata</taxon>
        <taxon>Craniata</taxon>
        <taxon>Vertebrata</taxon>
        <taxon>Euteleostomi</taxon>
        <taxon>Actinopterygii</taxon>
        <taxon>Neopterygii</taxon>
        <taxon>Teleostei</taxon>
        <taxon>Neoteleostei</taxon>
        <taxon>Acanthomorphata</taxon>
        <taxon>Eupercaria</taxon>
        <taxon>Perciformes</taxon>
        <taxon>Percoidei</taxon>
        <taxon>Percidae</taxon>
        <taxon>Percinae</taxon>
        <taxon>Perca</taxon>
    </lineage>
</organism>
<evidence type="ECO:0000313" key="1">
    <source>
        <dbReference type="EMBL" id="TDH03233.1"/>
    </source>
</evidence>
<comment type="caution">
    <text evidence="1">The sequence shown here is derived from an EMBL/GenBank/DDBJ whole genome shotgun (WGS) entry which is preliminary data.</text>
</comment>
<protein>
    <submittedName>
        <fullName evidence="1">Uncharacterized protein</fullName>
    </submittedName>
</protein>
<name>A0A484CMN5_PERFV</name>
<dbReference type="Proteomes" id="UP000295070">
    <property type="component" value="Chromosome 15"/>
</dbReference>
<keyword evidence="2" id="KW-1185">Reference proteome</keyword>